<keyword evidence="1" id="KW-0677">Repeat</keyword>
<keyword evidence="2" id="KW-1133">Transmembrane helix</keyword>
<proteinExistence type="predicted"/>
<protein>
    <recommendedName>
        <fullName evidence="4">MORN repeat protein</fullName>
    </recommendedName>
</protein>
<dbReference type="SUPFAM" id="SSF82185">
    <property type="entry name" value="Histone H3 K4-specific methyltransferase SET7/9 N-terminal domain"/>
    <property type="match status" value="1"/>
</dbReference>
<dbReference type="InterPro" id="IPR003409">
    <property type="entry name" value="MORN"/>
</dbReference>
<keyword evidence="2" id="KW-0812">Transmembrane</keyword>
<sequence>MNTTDMEYCEMDNKSIISKKVIIKFTYVMIYLCIYAINYKRLNSYCNKKKNEEVKVQEKIEAVQKQEKETLSLILPVEDEEEKIEEKDVTVWYKFEDGKGRYKGEWKNGLPNGRGTKHAYKDDSYIYGNFVDGFSEGYGKQTFEQTWEKTQPYYEGEFKRNNWEGKGAYYYGDGDYYKGDWKDSKYHGQGAAYSKRLDKTWIGEYKNDVKGEGNWVKGEI</sequence>
<dbReference type="Pfam" id="PF02493">
    <property type="entry name" value="MORN"/>
    <property type="match status" value="4"/>
</dbReference>
<evidence type="ECO:0008006" key="4">
    <source>
        <dbReference type="Google" id="ProtNLM"/>
    </source>
</evidence>
<feature type="transmembrane region" description="Helical" evidence="2">
    <location>
        <begin position="21"/>
        <end position="39"/>
    </location>
</feature>
<evidence type="ECO:0000256" key="2">
    <source>
        <dbReference type="SAM" id="Phobius"/>
    </source>
</evidence>
<dbReference type="SMART" id="SM00698">
    <property type="entry name" value="MORN"/>
    <property type="match status" value="4"/>
</dbReference>
<keyword evidence="2" id="KW-0472">Membrane</keyword>
<dbReference type="AlphaFoldDB" id="A0A6C0I7R7"/>
<dbReference type="EMBL" id="MN740124">
    <property type="protein sequence ID" value="QHT88829.1"/>
    <property type="molecule type" value="Genomic_DNA"/>
</dbReference>
<dbReference type="PANTHER" id="PTHR23084">
    <property type="entry name" value="PHOSPHATIDYLINOSITOL-4-PHOSPHATE 5-KINASE RELATED"/>
    <property type="match status" value="1"/>
</dbReference>
<reference evidence="3" key="1">
    <citation type="journal article" date="2020" name="Nature">
        <title>Giant virus diversity and host interactions through global metagenomics.</title>
        <authorList>
            <person name="Schulz F."/>
            <person name="Roux S."/>
            <person name="Paez-Espino D."/>
            <person name="Jungbluth S."/>
            <person name="Walsh D.A."/>
            <person name="Denef V.J."/>
            <person name="McMahon K.D."/>
            <person name="Konstantinidis K.T."/>
            <person name="Eloe-Fadrosh E.A."/>
            <person name="Kyrpides N.C."/>
            <person name="Woyke T."/>
        </authorList>
    </citation>
    <scope>NUCLEOTIDE SEQUENCE</scope>
    <source>
        <strain evidence="3">GVMAG-M-3300023184-51</strain>
    </source>
</reference>
<accession>A0A6C0I7R7</accession>
<evidence type="ECO:0000256" key="1">
    <source>
        <dbReference type="ARBA" id="ARBA00022737"/>
    </source>
</evidence>
<evidence type="ECO:0000313" key="3">
    <source>
        <dbReference type="EMBL" id="QHT88829.1"/>
    </source>
</evidence>
<dbReference type="Gene3D" id="2.20.110.10">
    <property type="entry name" value="Histone H3 K4-specific methyltransferase SET7/9 N-terminal domain"/>
    <property type="match status" value="2"/>
</dbReference>
<name>A0A6C0I7R7_9ZZZZ</name>
<organism evidence="3">
    <name type="scientific">viral metagenome</name>
    <dbReference type="NCBI Taxonomy" id="1070528"/>
    <lineage>
        <taxon>unclassified sequences</taxon>
        <taxon>metagenomes</taxon>
        <taxon>organismal metagenomes</taxon>
    </lineage>
</organism>
<dbReference type="PANTHER" id="PTHR23084:SF263">
    <property type="entry name" value="MORN REPEAT-CONTAINING PROTEIN 1"/>
    <property type="match status" value="1"/>
</dbReference>